<evidence type="ECO:0000313" key="1">
    <source>
        <dbReference type="EMBL" id="KFE45501.1"/>
    </source>
</evidence>
<organism evidence="1 2">
    <name type="scientific">Pseudomonas syringae</name>
    <dbReference type="NCBI Taxonomy" id="317"/>
    <lineage>
        <taxon>Bacteria</taxon>
        <taxon>Pseudomonadati</taxon>
        <taxon>Pseudomonadota</taxon>
        <taxon>Gammaproteobacteria</taxon>
        <taxon>Pseudomonadales</taxon>
        <taxon>Pseudomonadaceae</taxon>
        <taxon>Pseudomonas</taxon>
    </lineage>
</organism>
<gene>
    <name evidence="1" type="ORF">IV02_27180</name>
</gene>
<dbReference type="PATRIC" id="fig|317.174.peg.5551"/>
<protein>
    <submittedName>
        <fullName evidence="1">Uncharacterized protein</fullName>
    </submittedName>
</protein>
<accession>A0A085UQN8</accession>
<dbReference type="Proteomes" id="UP000028643">
    <property type="component" value="Unassembled WGS sequence"/>
</dbReference>
<dbReference type="AlphaFoldDB" id="A0A085UQN8"/>
<reference evidence="1 2" key="1">
    <citation type="submission" date="2014-07" db="EMBL/GenBank/DDBJ databases">
        <title>Draft Genome Sequences of Environmental Pseudomonas syringae strains.</title>
        <authorList>
            <person name="Baltrus D.A."/>
            <person name="Berge O."/>
            <person name="Morris C."/>
        </authorList>
    </citation>
    <scope>NUCLEOTIDE SEQUENCE [LARGE SCALE GENOMIC DNA]</scope>
    <source>
        <strain evidence="1 2">CEB003</strain>
    </source>
</reference>
<evidence type="ECO:0000313" key="2">
    <source>
        <dbReference type="Proteomes" id="UP000028643"/>
    </source>
</evidence>
<comment type="caution">
    <text evidence="1">The sequence shown here is derived from an EMBL/GenBank/DDBJ whole genome shotgun (WGS) entry which is preliminary data.</text>
</comment>
<dbReference type="EMBL" id="JPQT01000146">
    <property type="protein sequence ID" value="KFE45501.1"/>
    <property type="molecule type" value="Genomic_DNA"/>
</dbReference>
<name>A0A085UQN8_PSESX</name>
<proteinExistence type="predicted"/>
<sequence>MLYVATLAEGDEQTIYVVRHLFAGELIEHLKTILRAGAESSIFSLMIATPPYLNGTSRWNVEVVEDFGRPAFDDFEFCMTSTSAYRTSSGAMYIDNGFRSPSLSYEWTSYYAIPGIAEGVDQKTMDARETLAATLTRLLNNAILDPQGERPQQS</sequence>